<dbReference type="AlphaFoldDB" id="A0A3D5QDL0"/>
<dbReference type="Pfam" id="PF00501">
    <property type="entry name" value="AMP-binding"/>
    <property type="match status" value="1"/>
</dbReference>
<reference evidence="13 14" key="1">
    <citation type="journal article" date="2018" name="Nat. Biotechnol.">
        <title>A standardized bacterial taxonomy based on genome phylogeny substantially revises the tree of life.</title>
        <authorList>
            <person name="Parks D.H."/>
            <person name="Chuvochina M."/>
            <person name="Waite D.W."/>
            <person name="Rinke C."/>
            <person name="Skarshewski A."/>
            <person name="Chaumeil P.A."/>
            <person name="Hugenholtz P."/>
        </authorList>
    </citation>
    <scope>NUCLEOTIDE SEQUENCE [LARGE SCALE GENOMIC DNA]</scope>
    <source>
        <strain evidence="13">UBA8672</strain>
    </source>
</reference>
<evidence type="ECO:0000256" key="3">
    <source>
        <dbReference type="ARBA" id="ARBA00022741"/>
    </source>
</evidence>
<dbReference type="EMBL" id="DPPF01000121">
    <property type="protein sequence ID" value="HCW93252.1"/>
    <property type="molecule type" value="Genomic_DNA"/>
</dbReference>
<evidence type="ECO:0000256" key="1">
    <source>
        <dbReference type="ARBA" id="ARBA00011245"/>
    </source>
</evidence>
<comment type="catalytic activity">
    <reaction evidence="4">
        <text>2-phenylacetate + ATP + CoA = phenylacetyl-CoA + AMP + diphosphate</text>
        <dbReference type="Rhea" id="RHEA:20956"/>
        <dbReference type="ChEBI" id="CHEBI:18401"/>
        <dbReference type="ChEBI" id="CHEBI:30616"/>
        <dbReference type="ChEBI" id="CHEBI:33019"/>
        <dbReference type="ChEBI" id="CHEBI:57287"/>
        <dbReference type="ChEBI" id="CHEBI:57390"/>
        <dbReference type="ChEBI" id="CHEBI:456215"/>
        <dbReference type="EC" id="6.2.1.30"/>
    </reaction>
    <physiologicalReaction direction="left-to-right" evidence="4">
        <dbReference type="Rhea" id="RHEA:20957"/>
    </physiologicalReaction>
</comment>
<dbReference type="FunFam" id="3.30.300.30:FF:000019">
    <property type="entry name" value="Phenylacetate-coenzyme A ligase"/>
    <property type="match status" value="1"/>
</dbReference>
<evidence type="ECO:0000313" key="13">
    <source>
        <dbReference type="EMBL" id="HCW93252.1"/>
    </source>
</evidence>
<dbReference type="Proteomes" id="UP000262325">
    <property type="component" value="Unassembled WGS sequence"/>
</dbReference>
<dbReference type="OMA" id="GVAPHFQ"/>
<organism evidence="13 14">
    <name type="scientific">Flexistipes sinusarabici</name>
    <dbReference type="NCBI Taxonomy" id="2352"/>
    <lineage>
        <taxon>Bacteria</taxon>
        <taxon>Pseudomonadati</taxon>
        <taxon>Deferribacterota</taxon>
        <taxon>Deferribacteres</taxon>
        <taxon>Deferribacterales</taxon>
        <taxon>Flexistipitaceae</taxon>
        <taxon>Flexistipes</taxon>
    </lineage>
</organism>
<dbReference type="RefSeq" id="WP_013886332.1">
    <property type="nucleotide sequence ID" value="NZ_JAAZVV010000021.1"/>
</dbReference>
<dbReference type="PIRSF" id="PIRSF006444">
    <property type="entry name" value="PaaK"/>
    <property type="match status" value="1"/>
</dbReference>
<dbReference type="InterPro" id="IPR045851">
    <property type="entry name" value="AMP-bd_C_sf"/>
</dbReference>
<evidence type="ECO:0000313" key="14">
    <source>
        <dbReference type="Proteomes" id="UP000262325"/>
    </source>
</evidence>
<dbReference type="Gene3D" id="3.40.50.12780">
    <property type="entry name" value="N-terminal domain of ligase-like"/>
    <property type="match status" value="1"/>
</dbReference>
<evidence type="ECO:0000256" key="7">
    <source>
        <dbReference type="ARBA" id="ARBA00066629"/>
    </source>
</evidence>
<dbReference type="InterPro" id="IPR000873">
    <property type="entry name" value="AMP-dep_synth/lig_dom"/>
</dbReference>
<evidence type="ECO:0000259" key="11">
    <source>
        <dbReference type="Pfam" id="PF00501"/>
    </source>
</evidence>
<evidence type="ECO:0000256" key="10">
    <source>
        <dbReference type="PIRNR" id="PIRNR006444"/>
    </source>
</evidence>
<keyword evidence="3 10" id="KW-0547">Nucleotide-binding</keyword>
<comment type="similarity">
    <text evidence="6 10">Belongs to the phenylacetyl-CoA ligase family.</text>
</comment>
<dbReference type="Pfam" id="PF14535">
    <property type="entry name" value="AMP-binding_C_2"/>
    <property type="match status" value="1"/>
</dbReference>
<evidence type="ECO:0000256" key="4">
    <source>
        <dbReference type="ARBA" id="ARBA00050450"/>
    </source>
</evidence>
<evidence type="ECO:0000259" key="12">
    <source>
        <dbReference type="Pfam" id="PF14535"/>
    </source>
</evidence>
<dbReference type="PANTHER" id="PTHR43439:SF1">
    <property type="entry name" value="PHENYLACETATE-COENZYME A LIGASE"/>
    <property type="match status" value="1"/>
</dbReference>
<dbReference type="Gene3D" id="3.30.300.30">
    <property type="match status" value="1"/>
</dbReference>
<evidence type="ECO:0000256" key="8">
    <source>
        <dbReference type="ARBA" id="ARBA00068695"/>
    </source>
</evidence>
<dbReference type="InterPro" id="IPR028154">
    <property type="entry name" value="AMP-dep_Lig_C"/>
</dbReference>
<comment type="subunit">
    <text evidence="1">Monomer.</text>
</comment>
<sequence>MIWNNEFETLPPEALEALQLKRLKNIVEKVYATVPFYRKRFNEYGITPDDIKSLSDLQKLPFTTKQDLRDNYPFGMFAVPKEQVVRIHASSGTTGKPTVVGYTKRDIEHWAELMARTFSAAGVKKGDVLQNAYGYGLFTGGLGAHYGAELLGASVIPISGGNSKKQIMIMKDFGTTAISCTPSYALSLYEVAQEEGIDLKDLPVKVGVFGAEPWTDSMRKEIEDKWDIDAVDIYGLSEVIGPGVAFECLEAKKGMHINEDHFIVEIIDPETGEVKPFGEEGEIVFTTITKEAIPIIRYRTRDITRLIKEPCRCGRTFARMEKVTGRTDDMMIIRGVNVFPSQIESILMETKGTLSHYQLVVDRVNNLDTLEVWVEVGEEFFSDEIKVLQQFSKSLERNIKDIIGVTAKVKLVEPKTLERSQGKAQRVIDKRK</sequence>
<evidence type="ECO:0000256" key="6">
    <source>
        <dbReference type="ARBA" id="ARBA00061566"/>
    </source>
</evidence>
<keyword evidence="2 10" id="KW-0436">Ligase</keyword>
<dbReference type="InterPro" id="IPR051414">
    <property type="entry name" value="Adenylate-forming_Reductase"/>
</dbReference>
<dbReference type="UniPathway" id="UPA00930"/>
<gene>
    <name evidence="13" type="ORF">DHM44_06195</name>
</gene>
<dbReference type="GO" id="GO:0047475">
    <property type="term" value="F:phenylacetate-CoA ligase activity"/>
    <property type="evidence" value="ECO:0007669"/>
    <property type="project" value="UniProtKB-EC"/>
</dbReference>
<feature type="domain" description="AMP-dependent synthetase/ligase" evidence="11">
    <location>
        <begin position="78"/>
        <end position="285"/>
    </location>
</feature>
<comment type="function">
    <text evidence="10">Catalyzes the activation of phenylacetic acid (PA) to phenylacetyl-CoA (PA-CoA).</text>
</comment>
<feature type="domain" description="AMP-dependent ligase C-terminal" evidence="12">
    <location>
        <begin position="335"/>
        <end position="431"/>
    </location>
</feature>
<dbReference type="FunFam" id="3.40.50.12780:FF:000016">
    <property type="entry name" value="Phenylacetate-coenzyme A ligase"/>
    <property type="match status" value="1"/>
</dbReference>
<protein>
    <recommendedName>
        <fullName evidence="8 10">Phenylacetate-coenzyme A ligase</fullName>
        <ecNumber evidence="7 10">6.2.1.30</ecNumber>
    </recommendedName>
    <alternativeName>
        <fullName evidence="9 10">Phenylacetyl-CoA ligase</fullName>
    </alternativeName>
</protein>
<dbReference type="GO" id="GO:0010124">
    <property type="term" value="P:phenylacetate catabolic process"/>
    <property type="evidence" value="ECO:0007669"/>
    <property type="project" value="UniProtKB-UniRule"/>
</dbReference>
<evidence type="ECO:0000256" key="9">
    <source>
        <dbReference type="ARBA" id="ARBA00075111"/>
    </source>
</evidence>
<dbReference type="InterPro" id="IPR042099">
    <property type="entry name" value="ANL_N_sf"/>
</dbReference>
<dbReference type="PANTHER" id="PTHR43439">
    <property type="entry name" value="PHENYLACETATE-COENZYME A LIGASE"/>
    <property type="match status" value="1"/>
</dbReference>
<dbReference type="SUPFAM" id="SSF56801">
    <property type="entry name" value="Acetyl-CoA synthetase-like"/>
    <property type="match status" value="1"/>
</dbReference>
<dbReference type="CDD" id="cd05913">
    <property type="entry name" value="PaaK"/>
    <property type="match status" value="1"/>
</dbReference>
<comment type="caution">
    <text evidence="13">The sequence shown here is derived from an EMBL/GenBank/DDBJ whole genome shotgun (WGS) entry which is preliminary data.</text>
</comment>
<comment type="pathway">
    <text evidence="5 10">Aromatic compound metabolism; phenylacetate degradation.</text>
</comment>
<dbReference type="GO" id="GO:0000166">
    <property type="term" value="F:nucleotide binding"/>
    <property type="evidence" value="ECO:0007669"/>
    <property type="project" value="UniProtKB-KW"/>
</dbReference>
<name>A0A3D5QDL0_FLESI</name>
<evidence type="ECO:0000256" key="5">
    <source>
        <dbReference type="ARBA" id="ARBA00060591"/>
    </source>
</evidence>
<dbReference type="InterPro" id="IPR011880">
    <property type="entry name" value="PA_CoA_ligase"/>
</dbReference>
<proteinExistence type="inferred from homology"/>
<accession>A0A3D5QDL0</accession>
<evidence type="ECO:0000256" key="2">
    <source>
        <dbReference type="ARBA" id="ARBA00022598"/>
    </source>
</evidence>
<dbReference type="EC" id="6.2.1.30" evidence="7 10"/>